<proteinExistence type="predicted"/>
<dbReference type="RefSeq" id="XP_048135684.1">
    <property type="nucleotide sequence ID" value="XM_048279727.1"/>
</dbReference>
<keyword evidence="2" id="KW-1185">Reference proteome</keyword>
<gene>
    <name evidence="3" type="primary">LOC125315276</name>
</gene>
<dbReference type="PANTHER" id="PTHR31589:SF221">
    <property type="entry name" value="LIGASE, PUTATIVE (DUF239)-RELATED"/>
    <property type="match status" value="1"/>
</dbReference>
<evidence type="ECO:0000313" key="2">
    <source>
        <dbReference type="Proteomes" id="UP000827889"/>
    </source>
</evidence>
<name>A0ABM3HGF3_9MYRT</name>
<accession>A0ABM3HGF3</accession>
<dbReference type="InterPro" id="IPR004314">
    <property type="entry name" value="Neprosin"/>
</dbReference>
<dbReference type="GeneID" id="125315276"/>
<dbReference type="PROSITE" id="PS52045">
    <property type="entry name" value="NEPROSIN_PEP_CD"/>
    <property type="match status" value="1"/>
</dbReference>
<dbReference type="InterPro" id="IPR053168">
    <property type="entry name" value="Glutamic_endopeptidase"/>
</dbReference>
<dbReference type="PANTHER" id="PTHR31589">
    <property type="entry name" value="PROTEIN, PUTATIVE (DUF239)-RELATED-RELATED"/>
    <property type="match status" value="1"/>
</dbReference>
<feature type="domain" description="Neprosin PEP catalytic" evidence="1">
    <location>
        <begin position="61"/>
        <end position="226"/>
    </location>
</feature>
<dbReference type="Proteomes" id="UP000827889">
    <property type="component" value="Chromosome 5"/>
</dbReference>
<organism evidence="2 3">
    <name type="scientific">Rhodamnia argentea</name>
    <dbReference type="NCBI Taxonomy" id="178133"/>
    <lineage>
        <taxon>Eukaryota</taxon>
        <taxon>Viridiplantae</taxon>
        <taxon>Streptophyta</taxon>
        <taxon>Embryophyta</taxon>
        <taxon>Tracheophyta</taxon>
        <taxon>Spermatophyta</taxon>
        <taxon>Magnoliopsida</taxon>
        <taxon>eudicotyledons</taxon>
        <taxon>Gunneridae</taxon>
        <taxon>Pentapetalae</taxon>
        <taxon>rosids</taxon>
        <taxon>malvids</taxon>
        <taxon>Myrtales</taxon>
        <taxon>Myrtaceae</taxon>
        <taxon>Myrtoideae</taxon>
        <taxon>Myrteae</taxon>
        <taxon>Australasian group</taxon>
        <taxon>Rhodamnia</taxon>
    </lineage>
</organism>
<protein>
    <submittedName>
        <fullName evidence="3">Uncharacterized protein LOC125315276</fullName>
    </submittedName>
</protein>
<sequence length="226" mass="24883">MRALSCNASSIMIFTIWVILSTIFVTTLSRAAEMKQNVKRLNVPLTPNVKRLNLSRNDLEKLPAEVHEYAAVELSHGIFLGARATINVWDPKVIKPEVSTSQIWVVSGAGMNINSVEAGVLVDSVSSPTNQNDSYRTGCYDLLCTGFVLTGSKFRPGSLLEPFSTYGGSQRQISIAITKDQVTGNWLLRIENENVGYWPKGLFTSLSSHADKIQWGGDTSENFDPQ</sequence>
<reference evidence="3" key="1">
    <citation type="submission" date="2025-08" db="UniProtKB">
        <authorList>
            <consortium name="RefSeq"/>
        </authorList>
    </citation>
    <scope>IDENTIFICATION</scope>
    <source>
        <tissue evidence="3">Leaf</tissue>
    </source>
</reference>
<dbReference type="Pfam" id="PF03080">
    <property type="entry name" value="Neprosin"/>
    <property type="match status" value="1"/>
</dbReference>
<evidence type="ECO:0000259" key="1">
    <source>
        <dbReference type="PROSITE" id="PS52045"/>
    </source>
</evidence>
<evidence type="ECO:0000313" key="3">
    <source>
        <dbReference type="RefSeq" id="XP_048135684.1"/>
    </source>
</evidence>